<gene>
    <name evidence="1" type="ORF">SAMN05444170_3169</name>
</gene>
<proteinExistence type="predicted"/>
<dbReference type="AlphaFoldDB" id="A0A1M7U0D6"/>
<dbReference type="Proteomes" id="UP000184096">
    <property type="component" value="Chromosome I"/>
</dbReference>
<organism evidence="1 2">
    <name type="scientific">Bradyrhizobium erythrophlei</name>
    <dbReference type="NCBI Taxonomy" id="1437360"/>
    <lineage>
        <taxon>Bacteria</taxon>
        <taxon>Pseudomonadati</taxon>
        <taxon>Pseudomonadota</taxon>
        <taxon>Alphaproteobacteria</taxon>
        <taxon>Hyphomicrobiales</taxon>
        <taxon>Nitrobacteraceae</taxon>
        <taxon>Bradyrhizobium</taxon>
    </lineage>
</organism>
<accession>A0A1M7U0D6</accession>
<dbReference type="EMBL" id="LT670849">
    <property type="protein sequence ID" value="SHN76357.1"/>
    <property type="molecule type" value="Genomic_DNA"/>
</dbReference>
<reference evidence="2" key="1">
    <citation type="submission" date="2016-11" db="EMBL/GenBank/DDBJ databases">
        <authorList>
            <person name="Varghese N."/>
            <person name="Submissions S."/>
        </authorList>
    </citation>
    <scope>NUCLEOTIDE SEQUENCE [LARGE SCALE GENOMIC DNA]</scope>
    <source>
        <strain evidence="2">GAS401</strain>
    </source>
</reference>
<name>A0A1M7U0D6_9BRAD</name>
<sequence>MCDRCERLDEKIGHYKKVISAMTDQLTIERISALVLEMQTQKASLHPERPGGPAR</sequence>
<protein>
    <submittedName>
        <fullName evidence="1">Uncharacterized protein</fullName>
    </submittedName>
</protein>
<keyword evidence="2" id="KW-1185">Reference proteome</keyword>
<evidence type="ECO:0000313" key="1">
    <source>
        <dbReference type="EMBL" id="SHN76357.1"/>
    </source>
</evidence>
<evidence type="ECO:0000313" key="2">
    <source>
        <dbReference type="Proteomes" id="UP000184096"/>
    </source>
</evidence>